<sequence>MSRVIGIGGSSDLITDITLFDGDRAGMVIDWCLRIRGSLFVIRYQSRVIGIGGSLIPDPKSNLLAWRLRWHGDRAKSLNQSIAIRDPIRSFDGDSNGLGD</sequence>
<comment type="caution">
    <text evidence="1">The sequence shown here is derived from an EMBL/GenBank/DDBJ whole genome shotgun (WGS) entry which is preliminary data.</text>
</comment>
<protein>
    <submittedName>
        <fullName evidence="1">Uncharacterized protein</fullName>
    </submittedName>
</protein>
<keyword evidence="2" id="KW-1185">Reference proteome</keyword>
<evidence type="ECO:0000313" key="1">
    <source>
        <dbReference type="EMBL" id="GBO42764.1"/>
    </source>
</evidence>
<gene>
    <name evidence="1" type="ORF">AVEN_215092_1</name>
</gene>
<proteinExistence type="predicted"/>
<name>A0A4Y2X1G0_ARAVE</name>
<evidence type="ECO:0000313" key="2">
    <source>
        <dbReference type="Proteomes" id="UP000499080"/>
    </source>
</evidence>
<accession>A0A4Y2X1G0</accession>
<dbReference type="EMBL" id="BGPR01069004">
    <property type="protein sequence ID" value="GBO42764.1"/>
    <property type="molecule type" value="Genomic_DNA"/>
</dbReference>
<dbReference type="AlphaFoldDB" id="A0A4Y2X1G0"/>
<reference evidence="1 2" key="1">
    <citation type="journal article" date="2019" name="Sci. Rep.">
        <title>Orb-weaving spider Araneus ventricosus genome elucidates the spidroin gene catalogue.</title>
        <authorList>
            <person name="Kono N."/>
            <person name="Nakamura H."/>
            <person name="Ohtoshi R."/>
            <person name="Moran D.A.P."/>
            <person name="Shinohara A."/>
            <person name="Yoshida Y."/>
            <person name="Fujiwara M."/>
            <person name="Mori M."/>
            <person name="Tomita M."/>
            <person name="Arakawa K."/>
        </authorList>
    </citation>
    <scope>NUCLEOTIDE SEQUENCE [LARGE SCALE GENOMIC DNA]</scope>
</reference>
<organism evidence="1 2">
    <name type="scientific">Araneus ventricosus</name>
    <name type="common">Orbweaver spider</name>
    <name type="synonym">Epeira ventricosa</name>
    <dbReference type="NCBI Taxonomy" id="182803"/>
    <lineage>
        <taxon>Eukaryota</taxon>
        <taxon>Metazoa</taxon>
        <taxon>Ecdysozoa</taxon>
        <taxon>Arthropoda</taxon>
        <taxon>Chelicerata</taxon>
        <taxon>Arachnida</taxon>
        <taxon>Araneae</taxon>
        <taxon>Araneomorphae</taxon>
        <taxon>Entelegynae</taxon>
        <taxon>Araneoidea</taxon>
        <taxon>Araneidae</taxon>
        <taxon>Araneus</taxon>
    </lineage>
</organism>
<dbReference type="Proteomes" id="UP000499080">
    <property type="component" value="Unassembled WGS sequence"/>
</dbReference>